<comment type="caution">
    <text evidence="10">The sequence shown here is derived from an EMBL/GenBank/DDBJ whole genome shotgun (WGS) entry which is preliminary data.</text>
</comment>
<dbReference type="GO" id="GO:0016787">
    <property type="term" value="F:hydrolase activity"/>
    <property type="evidence" value="ECO:0007669"/>
    <property type="project" value="UniProtKB-KW"/>
</dbReference>
<feature type="compositionally biased region" description="Basic and acidic residues" evidence="8">
    <location>
        <begin position="1718"/>
        <end position="1727"/>
    </location>
</feature>
<dbReference type="InterPro" id="IPR043502">
    <property type="entry name" value="DNA/RNA_pol_sf"/>
</dbReference>
<accession>A0AA38TCE0</accession>
<dbReference type="SUPFAM" id="SSF53098">
    <property type="entry name" value="Ribonuclease H-like"/>
    <property type="match status" value="2"/>
</dbReference>
<evidence type="ECO:0000256" key="6">
    <source>
        <dbReference type="ARBA" id="ARBA00022801"/>
    </source>
</evidence>
<feature type="domain" description="Integrase catalytic" evidence="9">
    <location>
        <begin position="529"/>
        <end position="695"/>
    </location>
</feature>
<dbReference type="Pfam" id="PF17917">
    <property type="entry name" value="RT_RNaseH"/>
    <property type="match status" value="2"/>
</dbReference>
<keyword evidence="11" id="KW-1185">Reference proteome</keyword>
<evidence type="ECO:0000256" key="7">
    <source>
        <dbReference type="ARBA" id="ARBA00022918"/>
    </source>
</evidence>
<dbReference type="GO" id="GO:0015074">
    <property type="term" value="P:DNA integration"/>
    <property type="evidence" value="ECO:0007669"/>
    <property type="project" value="InterPro"/>
</dbReference>
<feature type="compositionally biased region" description="Basic and acidic residues" evidence="8">
    <location>
        <begin position="1663"/>
        <end position="1672"/>
    </location>
</feature>
<dbReference type="Gene3D" id="3.30.420.10">
    <property type="entry name" value="Ribonuclease H-like superfamily/Ribonuclease H"/>
    <property type="match status" value="2"/>
</dbReference>
<dbReference type="FunFam" id="3.10.20.370:FF:000001">
    <property type="entry name" value="Retrovirus-related Pol polyprotein from transposon 17.6-like protein"/>
    <property type="match status" value="2"/>
</dbReference>
<dbReference type="CDD" id="cd09274">
    <property type="entry name" value="RNase_HI_RT_Ty3"/>
    <property type="match status" value="2"/>
</dbReference>
<dbReference type="InterPro" id="IPR012337">
    <property type="entry name" value="RNaseH-like_sf"/>
</dbReference>
<keyword evidence="4" id="KW-0540">Nuclease</keyword>
<feature type="region of interest" description="Disordered" evidence="8">
    <location>
        <begin position="1658"/>
        <end position="1743"/>
    </location>
</feature>
<keyword evidence="7" id="KW-0695">RNA-directed DNA polymerase</keyword>
<keyword evidence="5" id="KW-0255">Endonuclease</keyword>
<evidence type="ECO:0000256" key="4">
    <source>
        <dbReference type="ARBA" id="ARBA00022722"/>
    </source>
</evidence>
<dbReference type="Gene3D" id="3.10.10.10">
    <property type="entry name" value="HIV Type 1 Reverse Transcriptase, subunit A, domain 1"/>
    <property type="match status" value="2"/>
</dbReference>
<evidence type="ECO:0000259" key="9">
    <source>
        <dbReference type="PROSITE" id="PS50994"/>
    </source>
</evidence>
<gene>
    <name evidence="10" type="ORF">OSB04_016641</name>
</gene>
<dbReference type="Gene3D" id="2.40.70.10">
    <property type="entry name" value="Acid Proteases"/>
    <property type="match status" value="1"/>
</dbReference>
<dbReference type="EC" id="2.7.7.49" evidence="1"/>
<dbReference type="PANTHER" id="PTHR37984">
    <property type="entry name" value="PROTEIN CBG26694"/>
    <property type="match status" value="1"/>
</dbReference>
<dbReference type="Pfam" id="PF17921">
    <property type="entry name" value="Integrase_H2C2"/>
    <property type="match status" value="2"/>
</dbReference>
<feature type="compositionally biased region" description="Low complexity" evidence="8">
    <location>
        <begin position="1731"/>
        <end position="1743"/>
    </location>
</feature>
<dbReference type="GO" id="GO:0003964">
    <property type="term" value="F:RNA-directed DNA polymerase activity"/>
    <property type="evidence" value="ECO:0007669"/>
    <property type="project" value="UniProtKB-KW"/>
</dbReference>
<feature type="region of interest" description="Disordered" evidence="8">
    <location>
        <begin position="1508"/>
        <end position="1588"/>
    </location>
</feature>
<dbReference type="EMBL" id="JARYMX010000004">
    <property type="protein sequence ID" value="KAJ9552596.1"/>
    <property type="molecule type" value="Genomic_DNA"/>
</dbReference>
<sequence length="3003" mass="342956">MQDVVKKEVIKLLDTGIIYPISDSPWVSPVQVVPKKGGLTVVTNDNNELVPTRTVTGWRVCIDYRKLNDATRKDHFPLPFIDQILERLAGNEYYCFLDGFSGYFQFPIDPEDQEKTTFTCPFGTFAYRRMPFGLCNAPATFQRCMTAIFQDMIENCMEVFMDDFSVFGNYFDDCLSSLDRVLARCEESHLVLNWEKCHFMVREGIILGHKISKDGLEVDKAKIDTISKLPPPTNIKGVRSFLGHAGFYRRFIQDFSKISRPLTKLLEKDAPFIFDEKCISAFETLKRHLTNAPIMVPPDWDQPFEIMCDASDYAVGAVLGQRKNNHFQPICYASRTLNDAQDYTTTEKELLAVVFAIEKFRSYLLLSKIIVYTDHSALKYLFAKPDAKPRLIRWILLLQEFDIEIRDKRGAENLAADHLSRLENPYMDSGGIEVIRDKFPDEGLNMIKTIGEDPILGPNRIHRRCVSGPAAWDILTNCHKGPTGGHFGANLTARKVIESGFYWPTIFKDAHTLIKSCDACQRAGNITKKDEMPQQSISVSEVFDVWGIDFMGPFPDSRGNKYILVAVDYVSKWAEAKASPTNDAKVVVDFVKSLVCRYGCPKAIISDRGTHFANYLLEKTLKRYGVHHRFSTAYHPQANGQAENTNRASKRILEKTVDNNPKIWSQKLEDALWAYRTAYKTPIGSTPYRMLYWKACHLPFEFEYKALWALKKVHLNDMASGRERLISLHELEELRSLAYENSKIYKEQRKKWHDAHLKEVKVFKEGDKVLMYQTRFKFSPGKLKSRWIGPYVVLKAYPSGYVDLMTERGSFKVNGHRLKLYNENDPVRNGERASTSRNVQDHPCLSFDSDHILRREKMSLMIELDRLKKREVEIGSIVDLHFVEEIGFGDRLSSLLRREYHDHFGVLRFVSNDWEKALKTHEPIYYELVLEFLATFSFDVETYEEDRFDDPCIRFRLLGEWYGITLPRFGVLLGFFTAAQSRSEYFSHYFLTGACEPSAEFVGDTRCMPMLFECCSIKDWTDLEDEAFSDKQKHAMDQMTIRIFGILMAKNQSLFCTNIGIKYIERTFRERRKAQRALFDPLPPFLRNRPILPNPPNMEGPQREQPLLEQPHEVEPPPDVELPHVVGPQNVAQPRVAQPRVAQPRMGQPHNDFRQGYQNYGYEEVEIHDDDEPLNNEIPRPEPPNIINLANSKDGRIMDYAVPVLDQLNSGIAPPRIDAHHFELKPIMFHMLQTNGQFAGIPSEDPHAHLKSFMALTNTFKIPGVPQDSLRLTLFQFSLRDRARSWFDSLAPGSVTSWNSMAEKFLRKYFPPNRNAKSRSEICNFRQLNDEPIPESWERFKELLRRCPHHGIPYCIQLETFYNGLTPNTKQMLDATAGGAFTASTYNEGYDILEKISINNGHWSDPRAISATPIRSVAGSHDQTAITALAAQLASVTTLLQNLTSGHGGQLAVNEVEEVALALSCVCCGGEHSYDCCPHNCEAVNYVQNNSNPYGNTYNAKWRQHPGFSWKEPGLNPPTPAHQGNTNFQNNQGNQRISNQNQGNNNHQNFQGNSQYRHGNNSQNQQSNFQNNQPYQNRQPQQAESSNSMENWVKGFMTQTQASIRNLETQISQLAANQANRPAGTLPSNTEVPRAPGKEHVKAMALRNGKELEGLVPKTSETTPRKEFEPTFKSKSSTPLPTIFEEPEGPSQPIRNTEPIPEPVSISTQATPIGSYHSFKESLEKPPQKAKPTSSPEPSCSTSKPVIKPVPLYVPYPQRLRNQKEELQFKKFLDVFKELHINIPFVEAIEQMPLYAKFLKDMLSKKKKLDDYETVALTEGYEALMTKNIPPKLKDPGCFTIPCAIGGKTIGKALCDLGASINLMPLSVFNSLSIGDVRPTSVTILLADKTIAYPKGKIEDILVQVDKFIFPADFIILDFEADKDIPILLGRPFLATARTLIDVQKGELTMRLLDQEITFNMFNSMKYPSGMEDCCALNDIESLCHEEGIEEACKLEEENTEELDLTDETIPMETAAFEILDNTEGKSFTPSIVSPPDLELKQLPSHLKYAFLGEQDKLPVIISSTLELHQEKKLVELLKLHTKAIGWTIADLKGISPSICQHKIILEEKDFTSVEPQRRLNPVMKEVVKKEILKWLDAGIIFPIAGSSWVSPVQCVPKKGGFTVVKNDKNELIPTRLVSGWRICMDYRRLNKATQKDHFPLPFIDQMLDRLAGKEYYCFLDGYSGYNQIAIAPEDQEKTTFTCPYGTFAFRRMPFGLCNAPATFQRCMMSIFSDMLEKSIEIFMDDFSVYGSSFDDCLENLKKGLERCEETDLVLNWEKCHFMVTEGIVLGHLISKRGVEVDKAKLEIIDKLPEPTTVKGIRSFLGHAGFYRRFIKDFSKISKPLCLLLQHDQKFDFDKECRNAFLTLKKALITAPIVVAPDWNKPFEIMCDASDYAVGAVLGQRNEKMFHSIYYASKTLNEAQTNYTTTEKELLAVVFAFEKFRSYLIGTKIIVHTDHAAIKYLISKKDAKPRLIRWVLLLQEFDLEIVDRKGTENQVADHLSRLEQFKKEQKEGDIIETFPDEKILAVEHRLPWFADMANYLAGGIKPQNLTKHMLKKFLHDSKFYFWDDPFLFKIGTDQILRRCVPDEDVAAILELCHKAPYGGHFGGQRTAAKVLQSGFYWPTLFKDSHNFCQRCDECQRTGSISQKNEMPLNGILEVELFDVWGIDFMGPFPSSNNCQYILVAVDYVSKWVEAVACVSNDAKTVVKFLQKNIFTRFGTPRALISDEGTHFVNHMLKGVLNKYNINHRIATAYHPQTNGLAELSNREIKGILEKVVKPNRKDWAFKLDDALWAYRTAFKTPIGMSPYKLVFGKACHLPLELEHKAYWAIKELNMSTDSAGNKRLLQLFELEELRHLSYENAKLYKDKTKKWHDRRIHHRDLREGQKVLLFNSRLRLFPGKLKTRWSGPFVIHKVYPHGAIDLVNPETNAIFKVNGQRVKLYHDAVAIPEHSSVDNVALG</sequence>
<evidence type="ECO:0000256" key="5">
    <source>
        <dbReference type="ARBA" id="ARBA00022759"/>
    </source>
</evidence>
<dbReference type="InterPro" id="IPR036397">
    <property type="entry name" value="RNaseH_sf"/>
</dbReference>
<dbReference type="Pfam" id="PF00078">
    <property type="entry name" value="RVT_1"/>
    <property type="match status" value="2"/>
</dbReference>
<protein>
    <recommendedName>
        <fullName evidence="1">RNA-directed DNA polymerase</fullName>
        <ecNumber evidence="1">2.7.7.49</ecNumber>
    </recommendedName>
</protein>
<feature type="compositionally biased region" description="Low complexity" evidence="8">
    <location>
        <begin position="1523"/>
        <end position="1582"/>
    </location>
</feature>
<evidence type="ECO:0000313" key="10">
    <source>
        <dbReference type="EMBL" id="KAJ9552596.1"/>
    </source>
</evidence>
<keyword evidence="6" id="KW-0378">Hydrolase</keyword>
<dbReference type="PANTHER" id="PTHR37984:SF5">
    <property type="entry name" value="PROTEIN NYNRIN-LIKE"/>
    <property type="match status" value="1"/>
</dbReference>
<dbReference type="InterPro" id="IPR050951">
    <property type="entry name" value="Retrovirus_Pol_polyprotein"/>
</dbReference>
<proteinExistence type="predicted"/>
<dbReference type="CDD" id="cd01647">
    <property type="entry name" value="RT_LTR"/>
    <property type="match status" value="2"/>
</dbReference>
<dbReference type="Gene3D" id="1.10.340.70">
    <property type="match status" value="2"/>
</dbReference>
<organism evidence="10 11">
    <name type="scientific">Centaurea solstitialis</name>
    <name type="common">yellow star-thistle</name>
    <dbReference type="NCBI Taxonomy" id="347529"/>
    <lineage>
        <taxon>Eukaryota</taxon>
        <taxon>Viridiplantae</taxon>
        <taxon>Streptophyta</taxon>
        <taxon>Embryophyta</taxon>
        <taxon>Tracheophyta</taxon>
        <taxon>Spermatophyta</taxon>
        <taxon>Magnoliopsida</taxon>
        <taxon>eudicotyledons</taxon>
        <taxon>Gunneridae</taxon>
        <taxon>Pentapetalae</taxon>
        <taxon>asterids</taxon>
        <taxon>campanulids</taxon>
        <taxon>Asterales</taxon>
        <taxon>Asteraceae</taxon>
        <taxon>Carduoideae</taxon>
        <taxon>Cardueae</taxon>
        <taxon>Centaureinae</taxon>
        <taxon>Centaurea</taxon>
    </lineage>
</organism>
<keyword evidence="3" id="KW-0548">Nucleotidyltransferase</keyword>
<evidence type="ECO:0000256" key="3">
    <source>
        <dbReference type="ARBA" id="ARBA00022695"/>
    </source>
</evidence>
<dbReference type="InterPro" id="IPR041373">
    <property type="entry name" value="RT_RNaseH"/>
</dbReference>
<dbReference type="Gene3D" id="3.30.70.270">
    <property type="match status" value="4"/>
</dbReference>
<dbReference type="PROSITE" id="PS50994">
    <property type="entry name" value="INTEGRASE"/>
    <property type="match status" value="2"/>
</dbReference>
<dbReference type="FunFam" id="3.30.420.10:FF:000032">
    <property type="entry name" value="Retrovirus-related Pol polyprotein from transposon 297-like Protein"/>
    <property type="match status" value="2"/>
</dbReference>
<dbReference type="InterPro" id="IPR041588">
    <property type="entry name" value="Integrase_H2C2"/>
</dbReference>
<name>A0AA38TCE0_9ASTR</name>
<dbReference type="FunFam" id="3.30.70.270:FF:000020">
    <property type="entry name" value="Transposon Tf2-6 polyprotein-like Protein"/>
    <property type="match status" value="1"/>
</dbReference>
<dbReference type="InterPro" id="IPR000477">
    <property type="entry name" value="RT_dom"/>
</dbReference>
<dbReference type="InterPro" id="IPR043128">
    <property type="entry name" value="Rev_trsase/Diguanyl_cyclase"/>
</dbReference>
<evidence type="ECO:0000313" key="11">
    <source>
        <dbReference type="Proteomes" id="UP001172457"/>
    </source>
</evidence>
<dbReference type="GO" id="GO:0003676">
    <property type="term" value="F:nucleic acid binding"/>
    <property type="evidence" value="ECO:0007669"/>
    <property type="project" value="InterPro"/>
</dbReference>
<evidence type="ECO:0000256" key="8">
    <source>
        <dbReference type="SAM" id="MobiDB-lite"/>
    </source>
</evidence>
<feature type="domain" description="Integrase catalytic" evidence="9">
    <location>
        <begin position="2691"/>
        <end position="2858"/>
    </location>
</feature>
<dbReference type="InterPro" id="IPR005162">
    <property type="entry name" value="Retrotrans_gag_dom"/>
</dbReference>
<dbReference type="Pfam" id="PF03732">
    <property type="entry name" value="Retrotrans_gag"/>
    <property type="match status" value="1"/>
</dbReference>
<dbReference type="Pfam" id="PF00665">
    <property type="entry name" value="rve"/>
    <property type="match status" value="2"/>
</dbReference>
<dbReference type="GO" id="GO:0004519">
    <property type="term" value="F:endonuclease activity"/>
    <property type="evidence" value="ECO:0007669"/>
    <property type="project" value="UniProtKB-KW"/>
</dbReference>
<evidence type="ECO:0000256" key="2">
    <source>
        <dbReference type="ARBA" id="ARBA00022679"/>
    </source>
</evidence>
<dbReference type="FunFam" id="3.30.70.270:FF:000026">
    <property type="entry name" value="Transposon Ty3-G Gag-Pol polyprotein"/>
    <property type="match status" value="1"/>
</dbReference>
<dbReference type="InterPro" id="IPR001584">
    <property type="entry name" value="Integrase_cat-core"/>
</dbReference>
<dbReference type="SUPFAM" id="SSF56672">
    <property type="entry name" value="DNA/RNA polymerases"/>
    <property type="match status" value="2"/>
</dbReference>
<keyword evidence="2" id="KW-0808">Transferase</keyword>
<dbReference type="CDD" id="cd00303">
    <property type="entry name" value="retropepsin_like"/>
    <property type="match status" value="1"/>
</dbReference>
<evidence type="ECO:0000256" key="1">
    <source>
        <dbReference type="ARBA" id="ARBA00012493"/>
    </source>
</evidence>
<dbReference type="Proteomes" id="UP001172457">
    <property type="component" value="Chromosome 4"/>
</dbReference>
<reference evidence="10" key="1">
    <citation type="submission" date="2023-03" db="EMBL/GenBank/DDBJ databases">
        <title>Chromosome-scale reference genome and RAD-based genetic map of yellow starthistle (Centaurea solstitialis) reveal putative structural variation and QTLs associated with invader traits.</title>
        <authorList>
            <person name="Reatini B."/>
            <person name="Cang F.A."/>
            <person name="Jiang Q."/>
            <person name="Mckibben M.T.W."/>
            <person name="Barker M.S."/>
            <person name="Rieseberg L.H."/>
            <person name="Dlugosch K.M."/>
        </authorList>
    </citation>
    <scope>NUCLEOTIDE SEQUENCE</scope>
    <source>
        <strain evidence="10">CAN-66</strain>
        <tissue evidence="10">Leaf</tissue>
    </source>
</reference>
<dbReference type="InterPro" id="IPR021109">
    <property type="entry name" value="Peptidase_aspartic_dom_sf"/>
</dbReference>